<dbReference type="Pfam" id="PF13416">
    <property type="entry name" value="SBP_bac_8"/>
    <property type="match status" value="1"/>
</dbReference>
<proteinExistence type="inferred from homology"/>
<comment type="subunit">
    <text evidence="3">The complex is composed of two ATP-binding proteins (UgpC), two transmembrane proteins (UgpA and UgpE) and a solute-binding protein (UgpB).</text>
</comment>
<dbReference type="CDD" id="cd14748">
    <property type="entry name" value="PBP2_UgpB"/>
    <property type="match status" value="1"/>
</dbReference>
<dbReference type="InterPro" id="IPR050490">
    <property type="entry name" value="Bact_solute-bd_prot1"/>
</dbReference>
<dbReference type="RefSeq" id="WP_126148604.1">
    <property type="nucleotide sequence ID" value="NZ_JBHTMH010000002.1"/>
</dbReference>
<comment type="subcellular location">
    <subcellularLocation>
        <location evidence="1">Periplasm</location>
    </subcellularLocation>
</comment>
<name>A0A447I6B0_9HYPH</name>
<comment type="similarity">
    <text evidence="2">Belongs to the bacterial solute-binding protein 1 family.</text>
</comment>
<organism evidence="10 11">
    <name type="scientific">Devosia equisanguinis</name>
    <dbReference type="NCBI Taxonomy" id="2490941"/>
    <lineage>
        <taxon>Bacteria</taxon>
        <taxon>Pseudomonadati</taxon>
        <taxon>Pseudomonadota</taxon>
        <taxon>Alphaproteobacteria</taxon>
        <taxon>Hyphomicrobiales</taxon>
        <taxon>Devosiaceae</taxon>
        <taxon>Devosia</taxon>
    </lineage>
</organism>
<evidence type="ECO:0000256" key="9">
    <source>
        <dbReference type="SAM" id="SignalP"/>
    </source>
</evidence>
<evidence type="ECO:0000313" key="10">
    <source>
        <dbReference type="EMBL" id="VDS02985.1"/>
    </source>
</evidence>
<keyword evidence="6 9" id="KW-0732">Signal</keyword>
<dbReference type="Gene3D" id="3.40.190.10">
    <property type="entry name" value="Periplasmic binding protein-like II"/>
    <property type="match status" value="1"/>
</dbReference>
<feature type="chain" id="PRO_5019588322" description="sn-glycerol-3-phosphate-binding periplasmic protein UgpB" evidence="9">
    <location>
        <begin position="22"/>
        <end position="429"/>
    </location>
</feature>
<evidence type="ECO:0000256" key="4">
    <source>
        <dbReference type="ARBA" id="ARBA00017470"/>
    </source>
</evidence>
<evidence type="ECO:0000256" key="2">
    <source>
        <dbReference type="ARBA" id="ARBA00008520"/>
    </source>
</evidence>
<dbReference type="PANTHER" id="PTHR43649">
    <property type="entry name" value="ARABINOSE-BINDING PROTEIN-RELATED"/>
    <property type="match status" value="1"/>
</dbReference>
<evidence type="ECO:0000256" key="6">
    <source>
        <dbReference type="ARBA" id="ARBA00022729"/>
    </source>
</evidence>
<evidence type="ECO:0000256" key="3">
    <source>
        <dbReference type="ARBA" id="ARBA00011557"/>
    </source>
</evidence>
<evidence type="ECO:0000256" key="7">
    <source>
        <dbReference type="ARBA" id="ARBA00022764"/>
    </source>
</evidence>
<reference evidence="10 11" key="1">
    <citation type="submission" date="2018-12" db="EMBL/GenBank/DDBJ databases">
        <authorList>
            <person name="Criscuolo A."/>
        </authorList>
    </citation>
    <scope>NUCLEOTIDE SEQUENCE [LARGE SCALE GENOMIC DNA]</scope>
    <source>
        <strain evidence="10">ACIP1116281</strain>
    </source>
</reference>
<evidence type="ECO:0000256" key="8">
    <source>
        <dbReference type="ARBA" id="ARBA00034473"/>
    </source>
</evidence>
<feature type="signal peptide" evidence="9">
    <location>
        <begin position="1"/>
        <end position="21"/>
    </location>
</feature>
<comment type="function">
    <text evidence="8">Part of the ABC transporter complex UgpBAEC involved in sn-glycerol-3-phosphate (G3P) import. Binds G3P.</text>
</comment>
<keyword evidence="11" id="KW-1185">Reference proteome</keyword>
<dbReference type="SUPFAM" id="SSF53850">
    <property type="entry name" value="Periplasmic binding protein-like II"/>
    <property type="match status" value="1"/>
</dbReference>
<sequence length="429" mass="45946">MFRTTIIASLLALATSAPVLAQTMAASVDQPVTIRFYNYNLASAGIGAEATQKLINEFMEANPDVTVEGVPYSSADGSRIQADIAAGQAVDLVQTVFSDLDFSINNFGAQALEDIAPTDEIKAHLEGMHPNGTKLGVLNGKTYGLAYTFSTPVLFYNADLFREAGLDPDQAPKTWAEVKDAALAIEDKTDAEGFTAGITGPGAVDWLFQGVVRSNGGEVISRDRTTLKFAEPEAIEAVSMLRDLYDAGAYEQYDSTAAVDAMSSGSLGMYLQTSALQGGLVAGAEGNFELRSAAMPQFGDKPTRPNNSGSALTIHTTDPLKQRAAWELMKFLTSEHGYTVITSEIGYLPLRPSIVNDEKYLAGWIAEHPLVAPNLEQLDRLEPWDPMPGPNYRQIVKTMMDAVEMAVFGGADVEATLADAQANAQALMP</sequence>
<evidence type="ECO:0000256" key="5">
    <source>
        <dbReference type="ARBA" id="ARBA00022448"/>
    </source>
</evidence>
<evidence type="ECO:0000313" key="11">
    <source>
        <dbReference type="Proteomes" id="UP000268844"/>
    </source>
</evidence>
<dbReference type="InterPro" id="IPR006059">
    <property type="entry name" value="SBP"/>
</dbReference>
<gene>
    <name evidence="10" type="primary">ugpB_1</name>
    <name evidence="10" type="ORF">DEVEQU_00104</name>
</gene>
<protein>
    <recommendedName>
        <fullName evidence="4">sn-glycerol-3-phosphate-binding periplasmic protein UgpB</fullName>
    </recommendedName>
</protein>
<keyword evidence="5" id="KW-0813">Transport</keyword>
<dbReference type="PANTHER" id="PTHR43649:SF31">
    <property type="entry name" value="SN-GLYCEROL-3-PHOSPHATE-BINDING PERIPLASMIC PROTEIN UGPB"/>
    <property type="match status" value="1"/>
</dbReference>
<accession>A0A447I6B0</accession>
<dbReference type="Proteomes" id="UP000268844">
    <property type="component" value="Unassembled WGS sequence"/>
</dbReference>
<dbReference type="GO" id="GO:0042597">
    <property type="term" value="C:periplasmic space"/>
    <property type="evidence" value="ECO:0007669"/>
    <property type="project" value="UniProtKB-SubCell"/>
</dbReference>
<keyword evidence="7" id="KW-0574">Periplasm</keyword>
<dbReference type="AlphaFoldDB" id="A0A447I6B0"/>
<evidence type="ECO:0000256" key="1">
    <source>
        <dbReference type="ARBA" id="ARBA00004418"/>
    </source>
</evidence>
<dbReference type="OrthoDB" id="9805950at2"/>
<dbReference type="EMBL" id="UZWD01000004">
    <property type="protein sequence ID" value="VDS02985.1"/>
    <property type="molecule type" value="Genomic_DNA"/>
</dbReference>